<keyword evidence="15" id="KW-1185">Reference proteome</keyword>
<dbReference type="FunFam" id="3.40.50.1000:FF:000037">
    <property type="entry name" value="D,D-heptose 1,7-bisphosphate phosphatase"/>
    <property type="match status" value="1"/>
</dbReference>
<evidence type="ECO:0000256" key="3">
    <source>
        <dbReference type="ARBA" id="ARBA00022723"/>
    </source>
</evidence>
<dbReference type="AlphaFoldDB" id="T1D2W6"/>
<dbReference type="EC" id="3.1.3.-" evidence="9"/>
<dbReference type="InterPro" id="IPR023214">
    <property type="entry name" value="HAD_sf"/>
</dbReference>
<evidence type="ECO:0000313" key="14">
    <source>
        <dbReference type="EMBL" id="GAD19536.1"/>
    </source>
</evidence>
<dbReference type="NCBIfam" id="TIGR01656">
    <property type="entry name" value="Histidinol-ppas"/>
    <property type="match status" value="1"/>
</dbReference>
<protein>
    <recommendedName>
        <fullName evidence="7 9">D,D-heptose 1,7-bisphosphate phosphatase</fullName>
        <ecNumber evidence="9">3.1.3.-</ecNumber>
    </recommendedName>
</protein>
<feature type="site" description="Stabilizes the phosphoryl group" evidence="12">
    <location>
        <position position="70"/>
    </location>
</feature>
<keyword evidence="2 9" id="KW-0963">Cytoplasm</keyword>
<evidence type="ECO:0000256" key="9">
    <source>
        <dbReference type="PIRNR" id="PIRNR004682"/>
    </source>
</evidence>
<feature type="binding site" evidence="13">
    <location>
        <position position="28"/>
    </location>
    <ligand>
        <name>Mg(2+)</name>
        <dbReference type="ChEBI" id="CHEBI:18420"/>
    </ligand>
</feature>
<feature type="binding site" evidence="13">
    <location>
        <position position="148"/>
    </location>
    <ligand>
        <name>Mg(2+)</name>
        <dbReference type="ChEBI" id="CHEBI:18420"/>
    </ligand>
</feature>
<dbReference type="eggNOG" id="COG0241">
    <property type="taxonomic scope" value="Bacteria"/>
</dbReference>
<dbReference type="GO" id="GO:0005975">
    <property type="term" value="P:carbohydrate metabolic process"/>
    <property type="evidence" value="ECO:0007669"/>
    <property type="project" value="InterPro"/>
</dbReference>
<comment type="cofactor">
    <cofactor evidence="13">
        <name>Mg(2+)</name>
        <dbReference type="ChEBI" id="CHEBI:18420"/>
    </cofactor>
</comment>
<feature type="binding site" evidence="11">
    <location>
        <begin position="70"/>
        <end position="73"/>
    </location>
    <ligand>
        <name>substrate</name>
    </ligand>
</feature>
<dbReference type="NCBIfam" id="NF006506">
    <property type="entry name" value="PRK08942.1"/>
    <property type="match status" value="1"/>
</dbReference>
<keyword evidence="3 13" id="KW-0479">Metal-binding</keyword>
<evidence type="ECO:0000256" key="5">
    <source>
        <dbReference type="ARBA" id="ARBA00022833"/>
    </source>
</evidence>
<accession>T1D2W6</accession>
<comment type="similarity">
    <text evidence="8 9">Belongs to the gmhB family.</text>
</comment>
<dbReference type="PANTHER" id="PTHR42891:SF1">
    <property type="entry name" value="D-GLYCERO-BETA-D-MANNO-HEPTOSE-1,7-BISPHOSPHATE 7-PHOSPHATASE"/>
    <property type="match status" value="1"/>
</dbReference>
<evidence type="ECO:0000313" key="15">
    <source>
        <dbReference type="Proteomes" id="UP000018143"/>
    </source>
</evidence>
<dbReference type="PIRSF" id="PIRSF004682">
    <property type="entry name" value="GmhB"/>
    <property type="match status" value="1"/>
</dbReference>
<feature type="binding site" evidence="13">
    <location>
        <position position="120"/>
    </location>
    <ligand>
        <name>Zn(2+)</name>
        <dbReference type="ChEBI" id="CHEBI:29105"/>
    </ligand>
</feature>
<dbReference type="PANTHER" id="PTHR42891">
    <property type="entry name" value="D-GLYCERO-BETA-D-MANNO-HEPTOSE-1,7-BISPHOSPHATE 7-PHOSPHATASE"/>
    <property type="match status" value="1"/>
</dbReference>
<keyword evidence="13" id="KW-0460">Magnesium</keyword>
<dbReference type="GO" id="GO:0016791">
    <property type="term" value="F:phosphatase activity"/>
    <property type="evidence" value="ECO:0007669"/>
    <property type="project" value="InterPro"/>
</dbReference>
<dbReference type="Proteomes" id="UP000018143">
    <property type="component" value="Unassembled WGS sequence"/>
</dbReference>
<feature type="binding site" evidence="13">
    <location>
        <position position="147"/>
    </location>
    <ligand>
        <name>Mg(2+)</name>
        <dbReference type="ChEBI" id="CHEBI:18420"/>
    </ligand>
</feature>
<dbReference type="SUPFAM" id="SSF56784">
    <property type="entry name" value="HAD-like"/>
    <property type="match status" value="1"/>
</dbReference>
<dbReference type="Pfam" id="PF13242">
    <property type="entry name" value="Hydrolase_like"/>
    <property type="match status" value="1"/>
</dbReference>
<evidence type="ECO:0000256" key="2">
    <source>
        <dbReference type="ARBA" id="ARBA00022490"/>
    </source>
</evidence>
<evidence type="ECO:0000256" key="12">
    <source>
        <dbReference type="PIRSR" id="PIRSR004682-3"/>
    </source>
</evidence>
<evidence type="ECO:0000256" key="10">
    <source>
        <dbReference type="PIRSR" id="PIRSR004682-1"/>
    </source>
</evidence>
<keyword evidence="6 9" id="KW-0119">Carbohydrate metabolism</keyword>
<dbReference type="Gene3D" id="3.40.50.1000">
    <property type="entry name" value="HAD superfamily/HAD-like"/>
    <property type="match status" value="1"/>
</dbReference>
<organism evidence="14 15">
    <name type="scientific">Helicobacter fennelliae MRY12-0050</name>
    <dbReference type="NCBI Taxonomy" id="1325130"/>
    <lineage>
        <taxon>Bacteria</taxon>
        <taxon>Pseudomonadati</taxon>
        <taxon>Campylobacterota</taxon>
        <taxon>Epsilonproteobacteria</taxon>
        <taxon>Campylobacterales</taxon>
        <taxon>Helicobacteraceae</taxon>
        <taxon>Helicobacter</taxon>
    </lineage>
</organism>
<feature type="binding site" evidence="13">
    <location>
        <position position="112"/>
    </location>
    <ligand>
        <name>Zn(2+)</name>
        <dbReference type="ChEBI" id="CHEBI:29105"/>
    </ligand>
</feature>
<keyword evidence="4 9" id="KW-0378">Hydrolase</keyword>
<name>T1D2W6_9HELI</name>
<dbReference type="InterPro" id="IPR004446">
    <property type="entry name" value="Heptose_bisP_phosphatase"/>
</dbReference>
<gene>
    <name evidence="14" type="ORF">HFN_0776</name>
</gene>
<feature type="binding site" evidence="13">
    <location>
        <position position="118"/>
    </location>
    <ligand>
        <name>Zn(2+)</name>
        <dbReference type="ChEBI" id="CHEBI:29105"/>
    </ligand>
</feature>
<comment type="cofactor">
    <cofactor evidence="13">
        <name>Zn(2+)</name>
        <dbReference type="ChEBI" id="CHEBI:29105"/>
    </cofactor>
</comment>
<dbReference type="InterPro" id="IPR006543">
    <property type="entry name" value="Histidinol-phos"/>
</dbReference>
<feature type="binding site" evidence="11">
    <location>
        <position position="148"/>
    </location>
    <ligand>
        <name>substrate</name>
    </ligand>
</feature>
<dbReference type="NCBIfam" id="TIGR00213">
    <property type="entry name" value="GmhB_yaeD"/>
    <property type="match status" value="1"/>
</dbReference>
<evidence type="ECO:0000256" key="7">
    <source>
        <dbReference type="ARBA" id="ARBA00031828"/>
    </source>
</evidence>
<dbReference type="InterPro" id="IPR006549">
    <property type="entry name" value="HAD-SF_hydro_IIIA"/>
</dbReference>
<feature type="binding site" evidence="11">
    <location>
        <begin position="28"/>
        <end position="30"/>
    </location>
    <ligand>
        <name>substrate</name>
    </ligand>
</feature>
<evidence type="ECO:0000256" key="4">
    <source>
        <dbReference type="ARBA" id="ARBA00022801"/>
    </source>
</evidence>
<comment type="subcellular location">
    <subcellularLocation>
        <location evidence="1 9">Cytoplasm</location>
    </subcellularLocation>
</comment>
<feature type="active site" description="Nucleophile" evidence="10">
    <location>
        <position position="28"/>
    </location>
</feature>
<evidence type="ECO:0000256" key="8">
    <source>
        <dbReference type="ARBA" id="ARBA00061616"/>
    </source>
</evidence>
<dbReference type="GO" id="GO:0046872">
    <property type="term" value="F:metal ion binding"/>
    <property type="evidence" value="ECO:0007669"/>
    <property type="project" value="UniProtKB-KW"/>
</dbReference>
<keyword evidence="5 13" id="KW-0862">Zinc</keyword>
<dbReference type="InterPro" id="IPR036412">
    <property type="entry name" value="HAD-like_sf"/>
</dbReference>
<comment type="caution">
    <text evidence="14">The sequence shown here is derived from an EMBL/GenBank/DDBJ whole genome shotgun (WGS) entry which is preliminary data.</text>
</comment>
<feature type="active site" description="Proton donor" evidence="10">
    <location>
        <position position="30"/>
    </location>
</feature>
<dbReference type="GO" id="GO:0005737">
    <property type="term" value="C:cytoplasm"/>
    <property type="evidence" value="ECO:0007669"/>
    <property type="project" value="UniProtKB-SubCell"/>
</dbReference>
<dbReference type="CDD" id="cd07503">
    <property type="entry name" value="HAD_HisB-N"/>
    <property type="match status" value="1"/>
</dbReference>
<dbReference type="NCBIfam" id="TIGR01662">
    <property type="entry name" value="HAD-SF-IIIA"/>
    <property type="match status" value="1"/>
</dbReference>
<feature type="site" description="Contributes to substrate recognition" evidence="12">
    <location>
        <position position="121"/>
    </location>
</feature>
<evidence type="ECO:0000256" key="13">
    <source>
        <dbReference type="PIRSR" id="PIRSR004682-4"/>
    </source>
</evidence>
<evidence type="ECO:0000256" key="1">
    <source>
        <dbReference type="ARBA" id="ARBA00004496"/>
    </source>
</evidence>
<evidence type="ECO:0000256" key="11">
    <source>
        <dbReference type="PIRSR" id="PIRSR004682-2"/>
    </source>
</evidence>
<feature type="site" description="Stabilizes the phosphoryl group" evidence="12">
    <location>
        <position position="122"/>
    </location>
</feature>
<sequence length="199" mass="22942">MNFYQEMLTIKISTKMEYQSSMKAVFFDRDGVVNKDFGYVYQQKDFEFVAGIFELLQYCKQKGFLLIIVTNQSGIGRGYYSIEDFKSITSYMQQELKKTLKFGFDSIYFCPHHPESDCQCRKPKISMIEQAKKDYHLDLSQCFIIGDKISDVQAGQNAGIKHKILVGKQAGSTIQGLDHLHIVTQISEVREVMERILTT</sequence>
<dbReference type="EMBL" id="BASD01000025">
    <property type="protein sequence ID" value="GAD19536.1"/>
    <property type="molecule type" value="Genomic_DNA"/>
</dbReference>
<feature type="binding site" evidence="11">
    <location>
        <begin position="36"/>
        <end position="39"/>
    </location>
    <ligand>
        <name>substrate</name>
    </ligand>
</feature>
<reference evidence="14 15" key="1">
    <citation type="journal article" date="2013" name="Genome Announc.">
        <title>Draft Genome Sequence of Helicobacter fennelliae Strain MRY12-0050, Isolated from a Bacteremia Patient.</title>
        <authorList>
            <person name="Rimbara E."/>
            <person name="Matsui M."/>
            <person name="Mori S."/>
            <person name="Suzuki S."/>
            <person name="Suzuki M."/>
            <person name="Kim H."/>
            <person name="Sekizuka T."/>
            <person name="Kuroda M."/>
            <person name="Shibayama K."/>
        </authorList>
    </citation>
    <scope>NUCLEOTIDE SEQUENCE [LARGE SCALE GENOMIC DNA]</scope>
    <source>
        <strain evidence="14 15">MRY12-0050</strain>
    </source>
</reference>
<proteinExistence type="inferred from homology"/>
<feature type="binding site" evidence="13">
    <location>
        <position position="30"/>
    </location>
    <ligand>
        <name>Mg(2+)</name>
        <dbReference type="ChEBI" id="CHEBI:18420"/>
    </ligand>
</feature>
<dbReference type="STRING" id="1325130.HFN_0776"/>
<feature type="binding site" evidence="13">
    <location>
        <position position="110"/>
    </location>
    <ligand>
        <name>Zn(2+)</name>
        <dbReference type="ChEBI" id="CHEBI:29105"/>
    </ligand>
</feature>
<feature type="binding site" evidence="11">
    <location>
        <begin position="121"/>
        <end position="122"/>
    </location>
    <ligand>
        <name>substrate</name>
    </ligand>
</feature>
<evidence type="ECO:0000256" key="6">
    <source>
        <dbReference type="ARBA" id="ARBA00023277"/>
    </source>
</evidence>